<dbReference type="STRING" id="1036779.SAMN04515666_1217"/>
<accession>A0A1H8AP66</accession>
<organism evidence="2 3">
    <name type="scientific">Bosea lupini</name>
    <dbReference type="NCBI Taxonomy" id="1036779"/>
    <lineage>
        <taxon>Bacteria</taxon>
        <taxon>Pseudomonadati</taxon>
        <taxon>Pseudomonadota</taxon>
        <taxon>Alphaproteobacteria</taxon>
        <taxon>Hyphomicrobiales</taxon>
        <taxon>Boseaceae</taxon>
        <taxon>Bosea</taxon>
    </lineage>
</organism>
<keyword evidence="2" id="KW-0238">DNA-binding</keyword>
<dbReference type="GO" id="GO:0006355">
    <property type="term" value="P:regulation of DNA-templated transcription"/>
    <property type="evidence" value="ECO:0007669"/>
    <property type="project" value="InterPro"/>
</dbReference>
<dbReference type="Gene3D" id="1.10.10.10">
    <property type="entry name" value="Winged helix-like DNA-binding domain superfamily/Winged helix DNA-binding domain"/>
    <property type="match status" value="1"/>
</dbReference>
<dbReference type="SUPFAM" id="SSF46894">
    <property type="entry name" value="C-terminal effector domain of the bipartite response regulators"/>
    <property type="match status" value="1"/>
</dbReference>
<dbReference type="SMART" id="SM00421">
    <property type="entry name" value="HTH_LUXR"/>
    <property type="match status" value="1"/>
</dbReference>
<dbReference type="RefSeq" id="WP_091843761.1">
    <property type="nucleotide sequence ID" value="NZ_FOAN01000021.1"/>
</dbReference>
<gene>
    <name evidence="2" type="ORF">SAMN04515666_1217</name>
</gene>
<proteinExistence type="predicted"/>
<feature type="domain" description="HTH luxR-type" evidence="1">
    <location>
        <begin position="325"/>
        <end position="382"/>
    </location>
</feature>
<dbReference type="OrthoDB" id="7444822at2"/>
<name>A0A1H8AP66_9HYPH</name>
<dbReference type="InterPro" id="IPR036388">
    <property type="entry name" value="WH-like_DNA-bd_sf"/>
</dbReference>
<dbReference type="InterPro" id="IPR016032">
    <property type="entry name" value="Sig_transdc_resp-reg_C-effctor"/>
</dbReference>
<reference evidence="3" key="1">
    <citation type="submission" date="2016-10" db="EMBL/GenBank/DDBJ databases">
        <authorList>
            <person name="Varghese N."/>
            <person name="Submissions S."/>
        </authorList>
    </citation>
    <scope>NUCLEOTIDE SEQUENCE [LARGE SCALE GENOMIC DNA]</scope>
    <source>
        <strain evidence="3">LMG 26383,CCUG 61248,R- 45681</strain>
    </source>
</reference>
<evidence type="ECO:0000313" key="3">
    <source>
        <dbReference type="Proteomes" id="UP000199664"/>
    </source>
</evidence>
<dbReference type="InterPro" id="IPR000792">
    <property type="entry name" value="Tscrpt_reg_LuxR_C"/>
</dbReference>
<keyword evidence="3" id="KW-1185">Reference proteome</keyword>
<evidence type="ECO:0000259" key="1">
    <source>
        <dbReference type="SMART" id="SM00421"/>
    </source>
</evidence>
<dbReference type="Proteomes" id="UP000199664">
    <property type="component" value="Unassembled WGS sequence"/>
</dbReference>
<sequence>MSGDIIPRDAVPPPRDGFVAAVEAIYDAAAVPERWPQALQEIADSFGDVGAIMIYQREDGGFGSICSPRLEAAQRDYEVGEWWRQDVRFSRSIERGAIARHDAVTDRDIASPEEMRTLPFYTQFLRGHGLGWFGGVGISPDPRVSVALSIQRSDQKQAWTEEELDRLSRIGRHVENALRLGIRLINAEASQLALSDALARVGVGVFLLAGDARVLFANPAGQALLGDGLVVAHGRLTARSETAREALQARIAEAAFGDAVARSGPPQPVLVPHPQRDGFLAVHILPVRPAGGGPVETLLAETVAIAVVTSSEADAPADPALVRDLFGLTLAEARLAALVGAGRPPREAGEQLGITEATARTTLKRVFQKTGTTRQSELTALLARMVVR</sequence>
<protein>
    <submittedName>
        <fullName evidence="2">DNA-binding transcriptional regulator, CsgD family</fullName>
    </submittedName>
</protein>
<dbReference type="AlphaFoldDB" id="A0A1H8AP66"/>
<dbReference type="EMBL" id="FOAN01000021">
    <property type="protein sequence ID" value="SEM72515.1"/>
    <property type="molecule type" value="Genomic_DNA"/>
</dbReference>
<evidence type="ECO:0000313" key="2">
    <source>
        <dbReference type="EMBL" id="SEM72515.1"/>
    </source>
</evidence>
<dbReference type="GO" id="GO:0003677">
    <property type="term" value="F:DNA binding"/>
    <property type="evidence" value="ECO:0007669"/>
    <property type="project" value="UniProtKB-KW"/>
</dbReference>